<dbReference type="AlphaFoldDB" id="A0A7S4VIK1"/>
<accession>A0A7S4VIK1</accession>
<sequence length="339" mass="35077">METLPSRVSWTPTPWDGRSEIQDVLFGRQASDDVVEALASDEDDFLRALPGPAQPGLRDSALRLVLDAVADRRPVSEDSTWFWVVQVLDAGCALLEGDAPPEKVLARAAAACLSGLKLADDDPSQEPGEEACSCSAARLAELATRLSQQRGTRAVVSQQAVVAEQVELLGKLLSRLRAPTVAVWVQIMLVRFDVATRGLHAHLLGAVQARALALAQRLLQSVPVSRACKPRVLAAGACSVALCAEGVVQPEVLRRLCADEAAGAALAAAVAGAAAVGADPGRAAAAQGRAAAASAPQQMGDLLRFAAVCGAEQLPGALALGIEAAAPDRPRPRKGGPAI</sequence>
<evidence type="ECO:0000313" key="1">
    <source>
        <dbReference type="EMBL" id="CAE4631682.1"/>
    </source>
</evidence>
<dbReference type="EMBL" id="HBNR01061976">
    <property type="protein sequence ID" value="CAE4631682.1"/>
    <property type="molecule type" value="Transcribed_RNA"/>
</dbReference>
<organism evidence="1">
    <name type="scientific">Alexandrium monilatum</name>
    <dbReference type="NCBI Taxonomy" id="311494"/>
    <lineage>
        <taxon>Eukaryota</taxon>
        <taxon>Sar</taxon>
        <taxon>Alveolata</taxon>
        <taxon>Dinophyceae</taxon>
        <taxon>Gonyaulacales</taxon>
        <taxon>Pyrocystaceae</taxon>
        <taxon>Alexandrium</taxon>
    </lineage>
</organism>
<protein>
    <submittedName>
        <fullName evidence="1">Uncharacterized protein</fullName>
    </submittedName>
</protein>
<gene>
    <name evidence="1" type="ORF">AMON00008_LOCUS43679</name>
</gene>
<reference evidence="1" key="1">
    <citation type="submission" date="2021-01" db="EMBL/GenBank/DDBJ databases">
        <authorList>
            <person name="Corre E."/>
            <person name="Pelletier E."/>
            <person name="Niang G."/>
            <person name="Scheremetjew M."/>
            <person name="Finn R."/>
            <person name="Kale V."/>
            <person name="Holt S."/>
            <person name="Cochrane G."/>
            <person name="Meng A."/>
            <person name="Brown T."/>
            <person name="Cohen L."/>
        </authorList>
    </citation>
    <scope>NUCLEOTIDE SEQUENCE</scope>
    <source>
        <strain evidence="1">CCMP3105</strain>
    </source>
</reference>
<name>A0A7S4VIK1_9DINO</name>
<proteinExistence type="predicted"/>